<dbReference type="EMBL" id="UAVU01000003">
    <property type="protein sequence ID" value="SQA98983.1"/>
    <property type="molecule type" value="Genomic_DNA"/>
</dbReference>
<organism evidence="2 3">
    <name type="scientific">Cedecea neteri</name>
    <dbReference type="NCBI Taxonomy" id="158822"/>
    <lineage>
        <taxon>Bacteria</taxon>
        <taxon>Pseudomonadati</taxon>
        <taxon>Pseudomonadota</taxon>
        <taxon>Gammaproteobacteria</taxon>
        <taxon>Enterobacterales</taxon>
        <taxon>Enterobacteriaceae</taxon>
        <taxon>Cedecea</taxon>
    </lineage>
</organism>
<dbReference type="Proteomes" id="UP000251197">
    <property type="component" value="Unassembled WGS sequence"/>
</dbReference>
<evidence type="ECO:0000256" key="1">
    <source>
        <dbReference type="SAM" id="MobiDB-lite"/>
    </source>
</evidence>
<feature type="region of interest" description="Disordered" evidence="1">
    <location>
        <begin position="18"/>
        <end position="50"/>
    </location>
</feature>
<dbReference type="STRING" id="158822.LH23_03855"/>
<protein>
    <submittedName>
        <fullName evidence="2">Uncharacterized protein</fullName>
    </submittedName>
</protein>
<evidence type="ECO:0000313" key="2">
    <source>
        <dbReference type="EMBL" id="SQA98983.1"/>
    </source>
</evidence>
<dbReference type="AlphaFoldDB" id="A0A2X2TED2"/>
<gene>
    <name evidence="2" type="ORF">NCTC12120_02883</name>
</gene>
<evidence type="ECO:0000313" key="3">
    <source>
        <dbReference type="Proteomes" id="UP000251197"/>
    </source>
</evidence>
<accession>A0A2X2TED2</accession>
<sequence length="50" mass="5159">MASLIDIRNALALQGRLEAKPDKPAACHPSAAGSRNARSSGSDGESNTHQ</sequence>
<proteinExistence type="predicted"/>
<reference evidence="2 3" key="1">
    <citation type="submission" date="2018-06" db="EMBL/GenBank/DDBJ databases">
        <authorList>
            <consortium name="Pathogen Informatics"/>
            <person name="Doyle S."/>
        </authorList>
    </citation>
    <scope>NUCLEOTIDE SEQUENCE [LARGE SCALE GENOMIC DNA]</scope>
    <source>
        <strain evidence="2 3">NCTC12120</strain>
    </source>
</reference>
<feature type="compositionally biased region" description="Low complexity" evidence="1">
    <location>
        <begin position="30"/>
        <end position="42"/>
    </location>
</feature>
<name>A0A2X2TED2_9ENTR</name>